<feature type="domain" description="Reverse transcriptase Ty1/copia-type" evidence="2">
    <location>
        <begin position="544"/>
        <end position="657"/>
    </location>
</feature>
<organism evidence="4">
    <name type="scientific">Tanacetum cinerariifolium</name>
    <name type="common">Dalmatian daisy</name>
    <name type="synonym">Chrysanthemum cinerariifolium</name>
    <dbReference type="NCBI Taxonomy" id="118510"/>
    <lineage>
        <taxon>Eukaryota</taxon>
        <taxon>Viridiplantae</taxon>
        <taxon>Streptophyta</taxon>
        <taxon>Embryophyta</taxon>
        <taxon>Tracheophyta</taxon>
        <taxon>Spermatophyta</taxon>
        <taxon>Magnoliopsida</taxon>
        <taxon>eudicotyledons</taxon>
        <taxon>Gunneridae</taxon>
        <taxon>Pentapetalae</taxon>
        <taxon>asterids</taxon>
        <taxon>campanulids</taxon>
        <taxon>Asterales</taxon>
        <taxon>Asteraceae</taxon>
        <taxon>Asteroideae</taxon>
        <taxon>Anthemideae</taxon>
        <taxon>Anthemidinae</taxon>
        <taxon>Tanacetum</taxon>
    </lineage>
</organism>
<comment type="caution">
    <text evidence="4">The sequence shown here is derived from an EMBL/GenBank/DDBJ whole genome shotgun (WGS) entry which is preliminary data.</text>
</comment>
<dbReference type="InterPro" id="IPR013103">
    <property type="entry name" value="RVT_2"/>
</dbReference>
<dbReference type="CDD" id="cd09272">
    <property type="entry name" value="RNase_HI_RT_Ty1"/>
    <property type="match status" value="2"/>
</dbReference>
<name>A0A699HIQ2_TANCI</name>
<feature type="region of interest" description="Disordered" evidence="1">
    <location>
        <begin position="366"/>
        <end position="399"/>
    </location>
</feature>
<dbReference type="Pfam" id="PF07727">
    <property type="entry name" value="RVT_2"/>
    <property type="match status" value="1"/>
</dbReference>
<accession>A0A699HIQ2</accession>
<dbReference type="EMBL" id="BKCJ010164285">
    <property type="protein sequence ID" value="GEY26294.1"/>
    <property type="molecule type" value="Genomic_DNA"/>
</dbReference>
<gene>
    <name evidence="4" type="ORF">Tci_398268</name>
</gene>
<reference evidence="4" key="1">
    <citation type="journal article" date="2019" name="Sci. Rep.">
        <title>Draft genome of Tanacetum cinerariifolium, the natural source of mosquito coil.</title>
        <authorList>
            <person name="Yamashiro T."/>
            <person name="Shiraishi A."/>
            <person name="Satake H."/>
            <person name="Nakayama K."/>
        </authorList>
    </citation>
    <scope>NUCLEOTIDE SEQUENCE</scope>
</reference>
<dbReference type="PANTHER" id="PTHR11439:SF495">
    <property type="entry name" value="REVERSE TRANSCRIPTASE, RNA-DEPENDENT DNA POLYMERASE-RELATED"/>
    <property type="match status" value="1"/>
</dbReference>
<dbReference type="AlphaFoldDB" id="A0A699HIQ2"/>
<dbReference type="InterPro" id="IPR025724">
    <property type="entry name" value="GAG-pre-integrase_dom"/>
</dbReference>
<dbReference type="PANTHER" id="PTHR11439">
    <property type="entry name" value="GAG-POL-RELATED RETROTRANSPOSON"/>
    <property type="match status" value="1"/>
</dbReference>
<dbReference type="Pfam" id="PF13976">
    <property type="entry name" value="gag_pre-integrs"/>
    <property type="match status" value="1"/>
</dbReference>
<evidence type="ECO:0000256" key="1">
    <source>
        <dbReference type="SAM" id="MobiDB-lite"/>
    </source>
</evidence>
<proteinExistence type="predicted"/>
<evidence type="ECO:0000259" key="2">
    <source>
        <dbReference type="Pfam" id="PF07727"/>
    </source>
</evidence>
<dbReference type="InterPro" id="IPR043502">
    <property type="entry name" value="DNA/RNA_pol_sf"/>
</dbReference>
<sequence>MHNNIMEAGSRDRLSMLATGRYAQWDEIYSTVDACKTAHDMWIAIEMLQQGESLNIQDTGQFRNQRTLTIVRARETVGSEGNDLLTGNRGFDIYTISLQETTSSTPICLMAKASPTQTWLCHRRISHLNFDYINLLSKKDVMIGLPKLKYVKDQLCSSCEVSKAKRSSFKTKTIPSSKGRLNLLHMDLCGPMRVASINGKKYIMLLELMLLKTSKENTKCVSAAGEELTAAEHKLILLSHSDYEGASLDRKSTTRGCQFLGCRLISWQCKKQTVVATSLTEAEYVAAASGCAQVLWMQNQLLDYGKTFRVFTSRTCIVQETFHVNFMENKLNVAGSGPAWLFDIDSLSQTMNYHLVLAENQSNPTADAHTGRIEHNDDIQKSVSPSCGDQAKEQDDKAVNKDKVSAAGLEFINSINDFTTAGPLVSAAELNFTNSTNDVSAAGPSNAAMLNLEDFSHNEDNVGAEADTNNMESVISVSPIPTTRIHKDHITSQIISDLSSTTQTRSMARGVRDQEEPKRIHQALKDPSWIEAMQEELLQFKMQKVWILVDLPYGKRAIGTKWVYKNKKDERGIVIRNKARLVAEGHTQEEGNDYEEVFAPVARIEAIRLFLAYASFMGFPVYQMDVKSAFLYGTIEEEVYVCQPPGFKDPEHPDKIYVDDIIFGATNKALCQSFEKLMKDKFQMSSIGELTFFLGLQVKQKKDGIFISQDKYVVGILRKFRLSEGKSASTLIDADKPLLKDSDGEDVDVHTYRSMIGSLMYLTSSRPDIMFTVCACARFQVTPKVSHLNAVKRIFRYLKGKTLLGLWYLKDSPFNLVAYSDSDYAGASLDRKSTTGGCQFLGCRLISWQCKKQTVIATSSTEAKYVAAASGCAQVL</sequence>
<evidence type="ECO:0000313" key="4">
    <source>
        <dbReference type="EMBL" id="GEY26294.1"/>
    </source>
</evidence>
<feature type="domain" description="GAG-pre-integrase" evidence="3">
    <location>
        <begin position="94"/>
        <end position="163"/>
    </location>
</feature>
<feature type="compositionally biased region" description="Basic and acidic residues" evidence="1">
    <location>
        <begin position="369"/>
        <end position="380"/>
    </location>
</feature>
<dbReference type="SUPFAM" id="SSF56672">
    <property type="entry name" value="DNA/RNA polymerases"/>
    <property type="match status" value="1"/>
</dbReference>
<protein>
    <submittedName>
        <fullName evidence="4">Putative ribonuclease H-like domain-containing protein</fullName>
    </submittedName>
</protein>
<feature type="compositionally biased region" description="Basic and acidic residues" evidence="1">
    <location>
        <begin position="390"/>
        <end position="399"/>
    </location>
</feature>
<evidence type="ECO:0000259" key="3">
    <source>
        <dbReference type="Pfam" id="PF13976"/>
    </source>
</evidence>